<dbReference type="EMBL" id="JADYXP020000006">
    <property type="protein sequence ID" value="KAL0122614.1"/>
    <property type="molecule type" value="Genomic_DNA"/>
</dbReference>
<proteinExistence type="predicted"/>
<evidence type="ECO:0000313" key="1">
    <source>
        <dbReference type="EMBL" id="KAL0122614.1"/>
    </source>
</evidence>
<organism evidence="1 2">
    <name type="scientific">Cardiocondyla obscurior</name>
    <dbReference type="NCBI Taxonomy" id="286306"/>
    <lineage>
        <taxon>Eukaryota</taxon>
        <taxon>Metazoa</taxon>
        <taxon>Ecdysozoa</taxon>
        <taxon>Arthropoda</taxon>
        <taxon>Hexapoda</taxon>
        <taxon>Insecta</taxon>
        <taxon>Pterygota</taxon>
        <taxon>Neoptera</taxon>
        <taxon>Endopterygota</taxon>
        <taxon>Hymenoptera</taxon>
        <taxon>Apocrita</taxon>
        <taxon>Aculeata</taxon>
        <taxon>Formicoidea</taxon>
        <taxon>Formicidae</taxon>
        <taxon>Myrmicinae</taxon>
        <taxon>Cardiocondyla</taxon>
    </lineage>
</organism>
<sequence>MYEGTAPVIINIDYREAKSSRLFRKRSRETLGTGITATATTAATTTRTLLSRRTGISGNSGIREMASMHRAGIANTTNLSARAIKRTKKFFLLLHRAYLF</sequence>
<reference evidence="1 2" key="1">
    <citation type="submission" date="2023-03" db="EMBL/GenBank/DDBJ databases">
        <title>High recombination rates correlate with genetic variation in Cardiocondyla obscurior ants.</title>
        <authorList>
            <person name="Errbii M."/>
        </authorList>
    </citation>
    <scope>NUCLEOTIDE SEQUENCE [LARGE SCALE GENOMIC DNA]</scope>
    <source>
        <strain evidence="1">Alpha-2009</strain>
        <tissue evidence="1">Whole body</tissue>
    </source>
</reference>
<dbReference type="Proteomes" id="UP001430953">
    <property type="component" value="Unassembled WGS sequence"/>
</dbReference>
<gene>
    <name evidence="1" type="ORF">PUN28_007371</name>
</gene>
<name>A0AAW2G5V2_9HYME</name>
<dbReference type="AlphaFoldDB" id="A0AAW2G5V2"/>
<evidence type="ECO:0000313" key="2">
    <source>
        <dbReference type="Proteomes" id="UP001430953"/>
    </source>
</evidence>
<protein>
    <submittedName>
        <fullName evidence="1">Uncharacterized protein</fullName>
    </submittedName>
</protein>
<keyword evidence="2" id="KW-1185">Reference proteome</keyword>
<comment type="caution">
    <text evidence="1">The sequence shown here is derived from an EMBL/GenBank/DDBJ whole genome shotgun (WGS) entry which is preliminary data.</text>
</comment>
<accession>A0AAW2G5V2</accession>